<feature type="region of interest" description="Disordered" evidence="1">
    <location>
        <begin position="1"/>
        <end position="53"/>
    </location>
</feature>
<dbReference type="OrthoDB" id="333483at2759"/>
<accession>F0VMT8</accession>
<feature type="compositionally biased region" description="Low complexity" evidence="1">
    <location>
        <begin position="8"/>
        <end position="30"/>
    </location>
</feature>
<keyword evidence="4" id="KW-1185">Reference proteome</keyword>
<dbReference type="eggNOG" id="ENOG502R0MS">
    <property type="taxonomic scope" value="Eukaryota"/>
</dbReference>
<proteinExistence type="predicted"/>
<dbReference type="VEuPathDB" id="ToxoDB:NCLIV_054590"/>
<dbReference type="GeneID" id="13446749"/>
<evidence type="ECO:0000313" key="3">
    <source>
        <dbReference type="EMBL" id="CEL69759.1"/>
    </source>
</evidence>
<dbReference type="EMBL" id="LN714486">
    <property type="protein sequence ID" value="CEL69759.1"/>
    <property type="molecule type" value="Genomic_DNA"/>
</dbReference>
<dbReference type="EMBL" id="FR823392">
    <property type="protein sequence ID" value="CBZ55034.1"/>
    <property type="molecule type" value="Genomic_DNA"/>
</dbReference>
<reference evidence="4" key="3">
    <citation type="journal article" date="2012" name="PLoS Pathog.">
        <title>Comparative genomics of the apicomplexan parasites Toxoplasma gondii and Neospora caninum: Coccidia differing in host range and transmission strategy.</title>
        <authorList>
            <person name="Reid A.J."/>
            <person name="Vermont S.J."/>
            <person name="Cotton J.A."/>
            <person name="Harris D."/>
            <person name="Hill-Cawthorne G.A."/>
            <person name="Konen-Waisman S."/>
            <person name="Latham S.M."/>
            <person name="Mourier T."/>
            <person name="Norton R."/>
            <person name="Quail M.A."/>
            <person name="Sanders M."/>
            <person name="Shanmugam D."/>
            <person name="Sohal A."/>
            <person name="Wasmuth J.D."/>
            <person name="Brunk B."/>
            <person name="Grigg M.E."/>
            <person name="Howard J.C."/>
            <person name="Parkinson J."/>
            <person name="Roos D.S."/>
            <person name="Trees A.J."/>
            <person name="Berriman M."/>
            <person name="Pain A."/>
            <person name="Wastling J.M."/>
        </authorList>
    </citation>
    <scope>NUCLEOTIDE SEQUENCE [LARGE SCALE GENOMIC DNA]</scope>
    <source>
        <strain evidence="4">Liverpool</strain>
    </source>
</reference>
<dbReference type="InParanoid" id="F0VMT8"/>
<protein>
    <submittedName>
        <fullName evidence="2">Uncharacterized protein</fullName>
    </submittedName>
</protein>
<reference evidence="3" key="4">
    <citation type="journal article" date="2015" name="PLoS ONE">
        <title>Comprehensive Evaluation of Toxoplasma gondii VEG and Neospora caninum LIV Genomes with Tachyzoite Stage Transcriptome and Proteome Defines Novel Transcript Features.</title>
        <authorList>
            <person name="Ramaprasad A."/>
            <person name="Mourier T."/>
            <person name="Naeem R."/>
            <person name="Malas T.B."/>
            <person name="Moussa E."/>
            <person name="Panigrahi A."/>
            <person name="Vermont S.J."/>
            <person name="Otto T.D."/>
            <person name="Wastling J."/>
            <person name="Pain A."/>
        </authorList>
    </citation>
    <scope>NUCLEOTIDE SEQUENCE</scope>
    <source>
        <strain evidence="3">Liverpool</strain>
    </source>
</reference>
<organism evidence="2 4">
    <name type="scientific">Neospora caninum (strain Liverpool)</name>
    <dbReference type="NCBI Taxonomy" id="572307"/>
    <lineage>
        <taxon>Eukaryota</taxon>
        <taxon>Sar</taxon>
        <taxon>Alveolata</taxon>
        <taxon>Apicomplexa</taxon>
        <taxon>Conoidasida</taxon>
        <taxon>Coccidia</taxon>
        <taxon>Eucoccidiorida</taxon>
        <taxon>Eimeriorina</taxon>
        <taxon>Sarcocystidae</taxon>
        <taxon>Neospora</taxon>
    </lineage>
</organism>
<evidence type="ECO:0000256" key="1">
    <source>
        <dbReference type="SAM" id="MobiDB-lite"/>
    </source>
</evidence>
<name>F0VMT8_NEOCL</name>
<gene>
    <name evidence="3" type="ORF">BN1204_054590</name>
    <name evidence="2" type="ORF">NCLIV_054590</name>
</gene>
<reference evidence="2" key="1">
    <citation type="submission" date="2011-02" db="EMBL/GenBank/DDBJ databases">
        <authorList>
            <person name="Aslett M."/>
        </authorList>
    </citation>
    <scope>NUCLEOTIDE SEQUENCE</scope>
    <source>
        <strain evidence="2">Liverpool</strain>
    </source>
</reference>
<evidence type="ECO:0000313" key="4">
    <source>
        <dbReference type="Proteomes" id="UP000007494"/>
    </source>
</evidence>
<evidence type="ECO:0000313" key="2">
    <source>
        <dbReference type="EMBL" id="CBZ55034.1"/>
    </source>
</evidence>
<dbReference type="RefSeq" id="XP_003885062.1">
    <property type="nucleotide sequence ID" value="XM_003885013.1"/>
</dbReference>
<reference evidence="2" key="2">
    <citation type="submission" date="2011-03" db="EMBL/GenBank/DDBJ databases">
        <title>Comparative genomics and transcriptomics of Neospora caninum and Toxoplasma gondii.</title>
        <authorList>
            <person name="Reid A.J."/>
            <person name="Sohal A."/>
            <person name="Harris D."/>
            <person name="Quail M."/>
            <person name="Sanders M."/>
            <person name="Berriman M."/>
            <person name="Wastling J.M."/>
            <person name="Pain A."/>
        </authorList>
    </citation>
    <scope>NUCLEOTIDE SEQUENCE</scope>
    <source>
        <strain evidence="2">Liverpool</strain>
    </source>
</reference>
<dbReference type="Proteomes" id="UP000007494">
    <property type="component" value="Chromosome XI"/>
</dbReference>
<dbReference type="AlphaFoldDB" id="F0VMT8"/>
<sequence length="133" mass="13160">MEGDDEGAAFSSPAGAPPSSRLASGSSPASNEVSPFGAGPPSQPALLSSTSPSCCSPVLPAFSCSPSVPISVSGVENGVAPPPLTGTNKRSLAAMEQGTSQPLDSSARRALLGMVPPQVARPGRCNVVTENIT</sequence>